<dbReference type="InterPro" id="IPR037171">
    <property type="entry name" value="NagB/RpiA_transferase-like"/>
</dbReference>
<dbReference type="InterPro" id="IPR004788">
    <property type="entry name" value="Ribose5P_isomerase_type_A"/>
</dbReference>
<dbReference type="Gene3D" id="3.30.70.260">
    <property type="match status" value="1"/>
</dbReference>
<keyword evidence="1 3" id="KW-0413">Isomerase</keyword>
<dbReference type="Pfam" id="PF06026">
    <property type="entry name" value="Rib_5-P_isom_A"/>
    <property type="match status" value="1"/>
</dbReference>
<dbReference type="PANTHER" id="PTHR11934:SF0">
    <property type="entry name" value="RIBOSE-5-PHOSPHATE ISOMERASE"/>
    <property type="match status" value="1"/>
</dbReference>
<organism evidence="3 4">
    <name type="scientific">Longicatena caecimuris</name>
    <dbReference type="NCBI Taxonomy" id="1796635"/>
    <lineage>
        <taxon>Bacteria</taxon>
        <taxon>Bacillati</taxon>
        <taxon>Bacillota</taxon>
        <taxon>Erysipelotrichia</taxon>
        <taxon>Erysipelotrichales</taxon>
        <taxon>Erysipelotrichaceae</taxon>
        <taxon>Longicatena</taxon>
    </lineage>
</organism>
<dbReference type="Gene3D" id="3.40.50.1360">
    <property type="match status" value="1"/>
</dbReference>
<dbReference type="GeneID" id="73796703"/>
<dbReference type="SUPFAM" id="SSF75445">
    <property type="entry name" value="D-ribose-5-phosphate isomerase (RpiA), lid domain"/>
    <property type="match status" value="1"/>
</dbReference>
<dbReference type="NCBIfam" id="TIGR00021">
    <property type="entry name" value="rpiA"/>
    <property type="match status" value="1"/>
</dbReference>
<evidence type="ECO:0000256" key="2">
    <source>
        <dbReference type="NCBIfam" id="TIGR00021"/>
    </source>
</evidence>
<gene>
    <name evidence="3" type="ORF">EDD61_10898</name>
</gene>
<proteinExistence type="predicted"/>
<keyword evidence="4" id="KW-1185">Reference proteome</keyword>
<dbReference type="GO" id="GO:0006014">
    <property type="term" value="P:D-ribose metabolic process"/>
    <property type="evidence" value="ECO:0007669"/>
    <property type="project" value="TreeGrafter"/>
</dbReference>
<comment type="caution">
    <text evidence="3">The sequence shown here is derived from an EMBL/GenBank/DDBJ whole genome shotgun (WGS) entry which is preliminary data.</text>
</comment>
<evidence type="ECO:0000313" key="3">
    <source>
        <dbReference type="EMBL" id="TCU60239.1"/>
    </source>
</evidence>
<dbReference type="EMBL" id="SMBP01000008">
    <property type="protein sequence ID" value="TCU60239.1"/>
    <property type="molecule type" value="Genomic_DNA"/>
</dbReference>
<dbReference type="PANTHER" id="PTHR11934">
    <property type="entry name" value="RIBOSE-5-PHOSPHATE ISOMERASE"/>
    <property type="match status" value="1"/>
</dbReference>
<dbReference type="GO" id="GO:0004751">
    <property type="term" value="F:ribose-5-phosphate isomerase activity"/>
    <property type="evidence" value="ECO:0007669"/>
    <property type="project" value="UniProtKB-UniRule"/>
</dbReference>
<evidence type="ECO:0000256" key="1">
    <source>
        <dbReference type="ARBA" id="ARBA00023235"/>
    </source>
</evidence>
<dbReference type="RefSeq" id="WP_008690761.1">
    <property type="nucleotide sequence ID" value="NZ_AP024510.1"/>
</dbReference>
<protein>
    <recommendedName>
        <fullName evidence="2">Ribose 5-phosphate isomerase A</fullName>
        <ecNumber evidence="2">5.3.1.6</ecNumber>
    </recommendedName>
</protein>
<dbReference type="Proteomes" id="UP000295773">
    <property type="component" value="Unassembled WGS sequence"/>
</dbReference>
<dbReference type="SUPFAM" id="SSF100950">
    <property type="entry name" value="NagB/RpiA/CoA transferase-like"/>
    <property type="match status" value="1"/>
</dbReference>
<evidence type="ECO:0000313" key="4">
    <source>
        <dbReference type="Proteomes" id="UP000295773"/>
    </source>
</evidence>
<dbReference type="GO" id="GO:0005829">
    <property type="term" value="C:cytosol"/>
    <property type="evidence" value="ECO:0007669"/>
    <property type="project" value="TreeGrafter"/>
</dbReference>
<reference evidence="3 4" key="1">
    <citation type="submission" date="2019-03" db="EMBL/GenBank/DDBJ databases">
        <title>Genomic Encyclopedia of Type Strains, Phase IV (KMG-IV): sequencing the most valuable type-strain genomes for metagenomic binning, comparative biology and taxonomic classification.</title>
        <authorList>
            <person name="Goeker M."/>
        </authorList>
    </citation>
    <scope>NUCLEOTIDE SEQUENCE [LARGE SCALE GENOMIC DNA]</scope>
    <source>
        <strain evidence="3 4">DSM 29481</strain>
    </source>
</reference>
<dbReference type="GO" id="GO:0009052">
    <property type="term" value="P:pentose-phosphate shunt, non-oxidative branch"/>
    <property type="evidence" value="ECO:0007669"/>
    <property type="project" value="InterPro"/>
</dbReference>
<dbReference type="EC" id="5.3.1.6" evidence="2"/>
<accession>A0A4R3TFT5</accession>
<dbReference type="AlphaFoldDB" id="A0A4R3TFT5"/>
<sequence>MNSKERTAFAALTFIKDGMLIGLGGGTTIGTLAKFITEKQLAVKVVTPSFETEKLCVRLGLPLLPLRMVSHVDVAFDGCDEIDRHLHALKSGGGIHTREKLIAHMADEYILMATEDKLSDTLRFTCPIVLELLEDSYAYVKRRVEELKGSFHPRTSDGKFGLLMSDHGNVLADVRFPNVQDSVQLNQELKKIAGVIDTSLLTEEVTKALIGKEDDFLLLEKEV</sequence>
<name>A0A4R3TFT5_9FIRM</name>